<dbReference type="Gene3D" id="3.30.1330.60">
    <property type="entry name" value="OmpA-like domain"/>
    <property type="match status" value="1"/>
</dbReference>
<reference evidence="1" key="1">
    <citation type="submission" date="2022-09" db="EMBL/GenBank/DDBJ databases">
        <title>Aureispira anguillicida sp. nov., isolated from Leptocephalus of Japanese eel Anguilla japonica.</title>
        <authorList>
            <person name="Yuasa K."/>
            <person name="Mekata T."/>
            <person name="Ikunari K."/>
        </authorList>
    </citation>
    <scope>NUCLEOTIDE SEQUENCE</scope>
    <source>
        <strain evidence="1">EL160426</strain>
    </source>
</reference>
<evidence type="ECO:0000313" key="1">
    <source>
        <dbReference type="EMBL" id="BDS14025.1"/>
    </source>
</evidence>
<dbReference type="KEGG" id="aup:AsAng_0047880"/>
<keyword evidence="2" id="KW-1185">Reference proteome</keyword>
<gene>
    <name evidence="1" type="ORF">AsAng_0047880</name>
</gene>
<organism evidence="1 2">
    <name type="scientific">Aureispira anguillae</name>
    <dbReference type="NCBI Taxonomy" id="2864201"/>
    <lineage>
        <taxon>Bacteria</taxon>
        <taxon>Pseudomonadati</taxon>
        <taxon>Bacteroidota</taxon>
        <taxon>Saprospiria</taxon>
        <taxon>Saprospirales</taxon>
        <taxon>Saprospiraceae</taxon>
        <taxon>Aureispira</taxon>
    </lineage>
</organism>
<dbReference type="Proteomes" id="UP001060919">
    <property type="component" value="Chromosome"/>
</dbReference>
<dbReference type="InterPro" id="IPR036737">
    <property type="entry name" value="OmpA-like_sf"/>
</dbReference>
<protein>
    <recommendedName>
        <fullName evidence="3">OmpA family protein</fullName>
    </recommendedName>
</protein>
<dbReference type="EMBL" id="AP026867">
    <property type="protein sequence ID" value="BDS14025.1"/>
    <property type="molecule type" value="Genomic_DNA"/>
</dbReference>
<dbReference type="AlphaFoldDB" id="A0A915YJ56"/>
<accession>A0A915YJ56</accession>
<evidence type="ECO:0000313" key="2">
    <source>
        <dbReference type="Proteomes" id="UP001060919"/>
    </source>
</evidence>
<dbReference type="RefSeq" id="WP_264789264.1">
    <property type="nucleotide sequence ID" value="NZ_AP026867.1"/>
</dbReference>
<name>A0A915YJ56_9BACT</name>
<dbReference type="SUPFAM" id="SSF103088">
    <property type="entry name" value="OmpA-like"/>
    <property type="match status" value="1"/>
</dbReference>
<evidence type="ECO:0008006" key="3">
    <source>
        <dbReference type="Google" id="ProtNLM"/>
    </source>
</evidence>
<sequence length="569" mass="64672">MRFLLIIIGLLLVVMVQGQSNEKHRVYFEQGQASISLEQLEEIKNLAKESMAKSNGRVVVHTYANDALEGDFNDRLSGRRAYLVQQCLERAGVPLGHMQIESKIQSTSSENCSACAEILVTTDSNFFSQNVYQDHIADFLMEGSGVYAQTFWIHPFRDVELTTKDGVLIQIPSGALSARDSGLVKFEVRFLKTKWEMLLHSLTTRATGQEFLALNRVVQLNAAQYGETLNVQKGHTITIVVPSDVYSKDAQLYQQKENRWDRPAAPAYVKTGSFYIGDDYWCSNLDENALTVPNYATPPTKPIYLEYDSMTIKQDEQLNSIQIRLDYLAEQKVNKKGKPQELTAQQKRNECVLKNKKDRLLIAKEKIKIETRQKNEEREAVYYQSLAVYNQERHLLQRSYLKGLDSIGGVQRSNINRCAELKQGVEDLKKTYGQADYEKMAARLRNQAIKDKLGYWIQTNQLGWLSVGNIAQRKDTDAVPYRVTTGISAYKVTAFLIFNETKDIVIGETLDATDIVFWEVPDGSKAKLFAVTQEGDNFLIAFHDLTTNGNPIELEFRQVSLEQILDALR</sequence>
<proteinExistence type="predicted"/>